<feature type="binding site" evidence="7">
    <location>
        <begin position="193"/>
        <end position="194"/>
    </location>
    <ligand>
        <name>substrate</name>
    </ligand>
</feature>
<dbReference type="PANTHER" id="PTHR11067:SF9">
    <property type="entry name" value="INOSINE TRIPHOSPHATE PYROPHOSPHATASE"/>
    <property type="match status" value="1"/>
</dbReference>
<evidence type="ECO:0000313" key="9">
    <source>
        <dbReference type="EMBL" id="MFC6331625.1"/>
    </source>
</evidence>
<keyword evidence="10" id="KW-1185">Reference proteome</keyword>
<protein>
    <recommendedName>
        <fullName evidence="7">dITP/XTP pyrophosphatase</fullName>
        <ecNumber evidence="7">3.6.1.66</ecNumber>
    </recommendedName>
    <alternativeName>
        <fullName evidence="7">Non-canonical purine NTP pyrophosphatase</fullName>
    </alternativeName>
    <alternativeName>
        <fullName evidence="7">Non-standard purine NTP pyrophosphatase</fullName>
    </alternativeName>
    <alternativeName>
        <fullName evidence="7">Nucleoside-triphosphate diphosphatase</fullName>
    </alternativeName>
    <alternativeName>
        <fullName evidence="7">Nucleoside-triphosphate pyrophosphatase</fullName>
        <shortName evidence="7">NTPase</shortName>
    </alternativeName>
</protein>
<dbReference type="RefSeq" id="WP_379231059.1">
    <property type="nucleotide sequence ID" value="NZ_JBHSTE010000001.1"/>
</dbReference>
<dbReference type="HAMAP" id="MF_01405">
    <property type="entry name" value="Non_canon_purine_NTPase"/>
    <property type="match status" value="1"/>
</dbReference>
<keyword evidence="3 7" id="KW-0547">Nucleotide-binding</keyword>
<comment type="catalytic activity">
    <reaction evidence="7">
        <text>XTP + H2O = XMP + diphosphate + H(+)</text>
        <dbReference type="Rhea" id="RHEA:28610"/>
        <dbReference type="ChEBI" id="CHEBI:15377"/>
        <dbReference type="ChEBI" id="CHEBI:15378"/>
        <dbReference type="ChEBI" id="CHEBI:33019"/>
        <dbReference type="ChEBI" id="CHEBI:57464"/>
        <dbReference type="ChEBI" id="CHEBI:61314"/>
        <dbReference type="EC" id="3.6.1.66"/>
    </reaction>
</comment>
<dbReference type="NCBIfam" id="NF011397">
    <property type="entry name" value="PRK14822.1"/>
    <property type="match status" value="1"/>
</dbReference>
<dbReference type="InterPro" id="IPR002637">
    <property type="entry name" value="RdgB/HAM1"/>
</dbReference>
<gene>
    <name evidence="9" type="ORF">ACFP56_03250</name>
</gene>
<proteinExistence type="inferred from homology"/>
<comment type="similarity">
    <text evidence="1 7 8">Belongs to the HAM1 NTPase family.</text>
</comment>
<keyword evidence="5 7" id="KW-0460">Magnesium</keyword>
<comment type="function">
    <text evidence="7">Pyrophosphatase that catalyzes the hydrolysis of nucleoside triphosphates to their monophosphate derivatives, with a high preference for the non-canonical purine nucleotides XTP (xanthosine triphosphate), dITP (deoxyinosine triphosphate) and ITP. Seems to function as a house-cleaning enzyme that removes non-canonical purine nucleotides from the nucleotide pool, thus preventing their incorporation into DNA/RNA and avoiding chromosomal lesions.</text>
</comment>
<comment type="caution">
    <text evidence="7">Lacks conserved residue(s) required for the propagation of feature annotation.</text>
</comment>
<dbReference type="EMBL" id="JBHSTE010000001">
    <property type="protein sequence ID" value="MFC6331625.1"/>
    <property type="molecule type" value="Genomic_DNA"/>
</dbReference>
<sequence length="216" mass="22962">MKTIVIATKNSGKVKEFAHAFAKLGVDVKSLLDYPDIPDIPEDGSTFVENAKIKAKAAADILNVPVLADDSGLTVEALDGAPGVYSARYSGEGATDERNNSKLITELTALGASMNEELSDGTQLLSAAQFRCALALYDPASAEFIVAEGNVDGVIADRPHGDGGFGYDPYFYVPALGCSMAELTKEEKGRISHRGEALRKLIPIVEQLLQDSALEK</sequence>
<organism evidence="9 10">
    <name type="scientific">Paenibacillus septentrionalis</name>
    <dbReference type="NCBI Taxonomy" id="429342"/>
    <lineage>
        <taxon>Bacteria</taxon>
        <taxon>Bacillati</taxon>
        <taxon>Bacillota</taxon>
        <taxon>Bacilli</taxon>
        <taxon>Bacillales</taxon>
        <taxon>Paenibacillaceae</taxon>
        <taxon>Paenibacillus</taxon>
    </lineage>
</organism>
<feature type="binding site" evidence="7">
    <location>
        <begin position="8"/>
        <end position="13"/>
    </location>
    <ligand>
        <name>substrate</name>
    </ligand>
</feature>
<dbReference type="GO" id="GO:0036220">
    <property type="term" value="F:ITP diphosphatase activity"/>
    <property type="evidence" value="ECO:0007669"/>
    <property type="project" value="UniProtKB-EC"/>
</dbReference>
<comment type="catalytic activity">
    <reaction evidence="7">
        <text>ITP + H2O = IMP + diphosphate + H(+)</text>
        <dbReference type="Rhea" id="RHEA:29399"/>
        <dbReference type="ChEBI" id="CHEBI:15377"/>
        <dbReference type="ChEBI" id="CHEBI:15378"/>
        <dbReference type="ChEBI" id="CHEBI:33019"/>
        <dbReference type="ChEBI" id="CHEBI:58053"/>
        <dbReference type="ChEBI" id="CHEBI:61402"/>
        <dbReference type="EC" id="3.6.1.66"/>
    </reaction>
</comment>
<dbReference type="InterPro" id="IPR029001">
    <property type="entry name" value="ITPase-like_fam"/>
</dbReference>
<feature type="binding site" evidence="7">
    <location>
        <position position="70"/>
    </location>
    <ligand>
        <name>Mg(2+)</name>
        <dbReference type="ChEBI" id="CHEBI:18420"/>
    </ligand>
</feature>
<comment type="caution">
    <text evidence="9">The sequence shown here is derived from an EMBL/GenBank/DDBJ whole genome shotgun (WGS) entry which is preliminary data.</text>
</comment>
<evidence type="ECO:0000313" key="10">
    <source>
        <dbReference type="Proteomes" id="UP001596233"/>
    </source>
</evidence>
<dbReference type="InterPro" id="IPR020922">
    <property type="entry name" value="dITP/XTP_pyrophosphatase"/>
</dbReference>
<comment type="subunit">
    <text evidence="7">Homodimer.</text>
</comment>
<name>A0ABW1V2U3_9BACL</name>
<keyword evidence="4 7" id="KW-0378">Hydrolase</keyword>
<evidence type="ECO:0000256" key="3">
    <source>
        <dbReference type="ARBA" id="ARBA00022741"/>
    </source>
</evidence>
<dbReference type="Proteomes" id="UP001596233">
    <property type="component" value="Unassembled WGS sequence"/>
</dbReference>
<comment type="cofactor">
    <cofactor evidence="7">
        <name>Mg(2+)</name>
        <dbReference type="ChEBI" id="CHEBI:18420"/>
    </cofactor>
    <text evidence="7">Binds 1 Mg(2+) ion per subunit.</text>
</comment>
<comment type="catalytic activity">
    <reaction evidence="7">
        <text>dITP + H2O = dIMP + diphosphate + H(+)</text>
        <dbReference type="Rhea" id="RHEA:28342"/>
        <dbReference type="ChEBI" id="CHEBI:15377"/>
        <dbReference type="ChEBI" id="CHEBI:15378"/>
        <dbReference type="ChEBI" id="CHEBI:33019"/>
        <dbReference type="ChEBI" id="CHEBI:61194"/>
        <dbReference type="ChEBI" id="CHEBI:61382"/>
        <dbReference type="EC" id="3.6.1.66"/>
    </reaction>
</comment>
<reference evidence="10" key="1">
    <citation type="journal article" date="2019" name="Int. J. Syst. Evol. Microbiol.">
        <title>The Global Catalogue of Microorganisms (GCM) 10K type strain sequencing project: providing services to taxonomists for standard genome sequencing and annotation.</title>
        <authorList>
            <consortium name="The Broad Institute Genomics Platform"/>
            <consortium name="The Broad Institute Genome Sequencing Center for Infectious Disease"/>
            <person name="Wu L."/>
            <person name="Ma J."/>
        </authorList>
    </citation>
    <scope>NUCLEOTIDE SEQUENCE [LARGE SCALE GENOMIC DNA]</scope>
    <source>
        <strain evidence="10">PCU 280</strain>
    </source>
</reference>
<feature type="active site" description="Proton acceptor" evidence="7">
    <location>
        <position position="70"/>
    </location>
</feature>
<evidence type="ECO:0000256" key="4">
    <source>
        <dbReference type="ARBA" id="ARBA00022801"/>
    </source>
</evidence>
<keyword evidence="2 7" id="KW-0479">Metal-binding</keyword>
<dbReference type="PANTHER" id="PTHR11067">
    <property type="entry name" value="INOSINE TRIPHOSPHATE PYROPHOSPHATASE/HAM1 PROTEIN"/>
    <property type="match status" value="1"/>
</dbReference>
<dbReference type="SUPFAM" id="SSF52972">
    <property type="entry name" value="ITPase-like"/>
    <property type="match status" value="1"/>
</dbReference>
<feature type="binding site" evidence="7">
    <location>
        <position position="71"/>
    </location>
    <ligand>
        <name>substrate</name>
    </ligand>
</feature>
<feature type="binding site" evidence="7">
    <location>
        <begin position="165"/>
        <end position="168"/>
    </location>
    <ligand>
        <name>substrate</name>
    </ligand>
</feature>
<dbReference type="CDD" id="cd00515">
    <property type="entry name" value="HAM1"/>
    <property type="match status" value="1"/>
</dbReference>
<dbReference type="NCBIfam" id="TIGR00042">
    <property type="entry name" value="RdgB/HAM1 family non-canonical purine NTP pyrophosphatase"/>
    <property type="match status" value="1"/>
</dbReference>
<feature type="binding site" evidence="7">
    <location>
        <position position="188"/>
    </location>
    <ligand>
        <name>substrate</name>
    </ligand>
</feature>
<evidence type="ECO:0000256" key="2">
    <source>
        <dbReference type="ARBA" id="ARBA00022723"/>
    </source>
</evidence>
<evidence type="ECO:0000256" key="8">
    <source>
        <dbReference type="RuleBase" id="RU003781"/>
    </source>
</evidence>
<dbReference type="EC" id="3.6.1.66" evidence="7"/>
<evidence type="ECO:0000256" key="7">
    <source>
        <dbReference type="HAMAP-Rule" id="MF_01405"/>
    </source>
</evidence>
<keyword evidence="6 7" id="KW-0546">Nucleotide metabolism</keyword>
<evidence type="ECO:0000256" key="5">
    <source>
        <dbReference type="ARBA" id="ARBA00022842"/>
    </source>
</evidence>
<dbReference type="Gene3D" id="3.90.950.10">
    <property type="match status" value="1"/>
</dbReference>
<evidence type="ECO:0000256" key="6">
    <source>
        <dbReference type="ARBA" id="ARBA00023080"/>
    </source>
</evidence>
<evidence type="ECO:0000256" key="1">
    <source>
        <dbReference type="ARBA" id="ARBA00008023"/>
    </source>
</evidence>
<dbReference type="Pfam" id="PF01725">
    <property type="entry name" value="Ham1p_like"/>
    <property type="match status" value="1"/>
</dbReference>
<accession>A0ABW1V2U3</accession>